<dbReference type="GO" id="GO:0071949">
    <property type="term" value="F:FAD binding"/>
    <property type="evidence" value="ECO:0007669"/>
    <property type="project" value="InterPro"/>
</dbReference>
<dbReference type="InterPro" id="IPR002938">
    <property type="entry name" value="FAD-bd"/>
</dbReference>
<gene>
    <name evidence="2" type="ORF">ABWK59_08320</name>
</gene>
<reference evidence="2" key="1">
    <citation type="submission" date="2024-06" db="EMBL/GenBank/DDBJ databases">
        <title>The genome sequences of Kitasatospora sp. strain HUAS MG31.</title>
        <authorList>
            <person name="Mo P."/>
        </authorList>
    </citation>
    <scope>NUCLEOTIDE SEQUENCE</scope>
    <source>
        <strain evidence="2">HUAS MG31</strain>
    </source>
</reference>
<name>A0AAU8JT20_9ACTN</name>
<dbReference type="Gene3D" id="3.50.50.60">
    <property type="entry name" value="FAD/NAD(P)-binding domain"/>
    <property type="match status" value="1"/>
</dbReference>
<organism evidence="2">
    <name type="scientific">Kitasatospora camelliae</name>
    <dbReference type="NCBI Taxonomy" id="3156397"/>
    <lineage>
        <taxon>Bacteria</taxon>
        <taxon>Bacillati</taxon>
        <taxon>Actinomycetota</taxon>
        <taxon>Actinomycetes</taxon>
        <taxon>Kitasatosporales</taxon>
        <taxon>Streptomycetaceae</taxon>
        <taxon>Kitasatospora</taxon>
    </lineage>
</organism>
<dbReference type="InterPro" id="IPR036188">
    <property type="entry name" value="FAD/NAD-bd_sf"/>
</dbReference>
<dbReference type="RefSeq" id="WP_354639208.1">
    <property type="nucleotide sequence ID" value="NZ_CP159872.1"/>
</dbReference>
<dbReference type="InterPro" id="IPR050407">
    <property type="entry name" value="Geranylgeranyl_reductase"/>
</dbReference>
<dbReference type="KEGG" id="kcm:ABWK59_08320"/>
<dbReference type="PANTHER" id="PTHR42685">
    <property type="entry name" value="GERANYLGERANYL DIPHOSPHATE REDUCTASE"/>
    <property type="match status" value="1"/>
</dbReference>
<feature type="domain" description="FAD-binding" evidence="1">
    <location>
        <begin position="3"/>
        <end position="154"/>
    </location>
</feature>
<dbReference type="AlphaFoldDB" id="A0AAU8JT20"/>
<evidence type="ECO:0000259" key="1">
    <source>
        <dbReference type="Pfam" id="PF01494"/>
    </source>
</evidence>
<proteinExistence type="predicted"/>
<sequence length="341" mass="36313">MIDLLVAGGGPAGLATAIHAARAGLEVVVAEPRPGPIDKACGEGLMPSAVRALAALDVRVEGRPFHGIRYLEAAGTRRAEARFRTGPGRGVRRTALHAALALRAAELGVRVVPERIREVAWDGPAVRVGDLTARRLVAADGLHSPVRRSLGLHRPPPPGRPARYGLRRHYPVQPWSDLVEVYWSERAEAYVTPVAPDLVGVALLTTDRAPFDEQLRRFPALAARLPAGGGGPVRGAGPLRQRAAARVSGPVLLVGDAAGYLDALTGEGLAVALASAEQLVRCLVAGRPHEYERAWRRVSRGYRLLTGSLLWARERPLLAPRIVPLAARLPGLFHAGVNVLA</sequence>
<evidence type="ECO:0000313" key="2">
    <source>
        <dbReference type="EMBL" id="XCM78929.1"/>
    </source>
</evidence>
<dbReference type="PRINTS" id="PR00420">
    <property type="entry name" value="RNGMNOXGNASE"/>
</dbReference>
<protein>
    <submittedName>
        <fullName evidence="2">NAD(P)/FAD-dependent oxidoreductase</fullName>
        <ecNumber evidence="2">1.-.-.-</ecNumber>
    </submittedName>
</protein>
<dbReference type="EC" id="1.-.-.-" evidence="2"/>
<accession>A0AAU8JT20</accession>
<dbReference type="PANTHER" id="PTHR42685:SF19">
    <property type="entry name" value="POSSIBLE OXIDOREDUCTASE"/>
    <property type="match status" value="1"/>
</dbReference>
<dbReference type="SUPFAM" id="SSF51905">
    <property type="entry name" value="FAD/NAD(P)-binding domain"/>
    <property type="match status" value="1"/>
</dbReference>
<dbReference type="Pfam" id="PF01494">
    <property type="entry name" value="FAD_binding_3"/>
    <property type="match status" value="1"/>
</dbReference>
<keyword evidence="2" id="KW-0560">Oxidoreductase</keyword>
<dbReference type="EMBL" id="CP159872">
    <property type="protein sequence ID" value="XCM78929.1"/>
    <property type="molecule type" value="Genomic_DNA"/>
</dbReference>
<dbReference type="GO" id="GO:0016491">
    <property type="term" value="F:oxidoreductase activity"/>
    <property type="evidence" value="ECO:0007669"/>
    <property type="project" value="UniProtKB-KW"/>
</dbReference>